<feature type="chain" id="PRO_5021338625" description="Peptidase C51 domain-containing protein" evidence="1">
    <location>
        <begin position="24"/>
        <end position="118"/>
    </location>
</feature>
<evidence type="ECO:0008006" key="4">
    <source>
        <dbReference type="Google" id="ProtNLM"/>
    </source>
</evidence>
<proteinExistence type="predicted"/>
<gene>
    <name evidence="2" type="ORF">BD410DRAFT_796628</name>
</gene>
<organism evidence="2 3">
    <name type="scientific">Rickenella mellea</name>
    <dbReference type="NCBI Taxonomy" id="50990"/>
    <lineage>
        <taxon>Eukaryota</taxon>
        <taxon>Fungi</taxon>
        <taxon>Dikarya</taxon>
        <taxon>Basidiomycota</taxon>
        <taxon>Agaricomycotina</taxon>
        <taxon>Agaricomycetes</taxon>
        <taxon>Hymenochaetales</taxon>
        <taxon>Rickenellaceae</taxon>
        <taxon>Rickenella</taxon>
    </lineage>
</organism>
<evidence type="ECO:0000313" key="2">
    <source>
        <dbReference type="EMBL" id="TDL15177.1"/>
    </source>
</evidence>
<evidence type="ECO:0000256" key="1">
    <source>
        <dbReference type="SAM" id="SignalP"/>
    </source>
</evidence>
<dbReference type="Proteomes" id="UP000294933">
    <property type="component" value="Unassembled WGS sequence"/>
</dbReference>
<dbReference type="VEuPathDB" id="FungiDB:BD410DRAFT_796628"/>
<keyword evidence="1" id="KW-0732">Signal</keyword>
<sequence>MNILPGSCQVLLAGVAFLKLLNTTNVPTGSKARFYTWCSPHTNPLVNTESQRWPSARKGIPVHSTFGLPSIVGYHNGTNFGHTSVSIISTEFVVTSARKGYKMNANGVGSSVLYQRGL</sequence>
<dbReference type="EMBL" id="ML170287">
    <property type="protein sequence ID" value="TDL15177.1"/>
    <property type="molecule type" value="Genomic_DNA"/>
</dbReference>
<dbReference type="AlphaFoldDB" id="A0A4Y7PIG8"/>
<keyword evidence="3" id="KW-1185">Reference proteome</keyword>
<accession>A0A4Y7PIG8</accession>
<protein>
    <recommendedName>
        <fullName evidence="4">Peptidase C51 domain-containing protein</fullName>
    </recommendedName>
</protein>
<reference evidence="2 3" key="1">
    <citation type="submission" date="2018-06" db="EMBL/GenBank/DDBJ databases">
        <title>A transcriptomic atlas of mushroom development highlights an independent origin of complex multicellularity.</title>
        <authorList>
            <consortium name="DOE Joint Genome Institute"/>
            <person name="Krizsan K."/>
            <person name="Almasi E."/>
            <person name="Merenyi Z."/>
            <person name="Sahu N."/>
            <person name="Viragh M."/>
            <person name="Koszo T."/>
            <person name="Mondo S."/>
            <person name="Kiss B."/>
            <person name="Balint B."/>
            <person name="Kues U."/>
            <person name="Barry K."/>
            <person name="Hegedus J.C."/>
            <person name="Henrissat B."/>
            <person name="Johnson J."/>
            <person name="Lipzen A."/>
            <person name="Ohm R."/>
            <person name="Nagy I."/>
            <person name="Pangilinan J."/>
            <person name="Yan J."/>
            <person name="Xiong Y."/>
            <person name="Grigoriev I.V."/>
            <person name="Hibbett D.S."/>
            <person name="Nagy L.G."/>
        </authorList>
    </citation>
    <scope>NUCLEOTIDE SEQUENCE [LARGE SCALE GENOMIC DNA]</scope>
    <source>
        <strain evidence="2 3">SZMC22713</strain>
    </source>
</reference>
<evidence type="ECO:0000313" key="3">
    <source>
        <dbReference type="Proteomes" id="UP000294933"/>
    </source>
</evidence>
<feature type="signal peptide" evidence="1">
    <location>
        <begin position="1"/>
        <end position="23"/>
    </location>
</feature>
<name>A0A4Y7PIG8_9AGAM</name>